<dbReference type="FunFam" id="1.10.10.10:FF:000001">
    <property type="entry name" value="LysR family transcriptional regulator"/>
    <property type="match status" value="1"/>
</dbReference>
<keyword evidence="4" id="KW-0804">Transcription</keyword>
<evidence type="ECO:0000256" key="3">
    <source>
        <dbReference type="ARBA" id="ARBA00023125"/>
    </source>
</evidence>
<dbReference type="RefSeq" id="WP_101520362.1">
    <property type="nucleotide sequence ID" value="NZ_PKLZ01000002.1"/>
</dbReference>
<dbReference type="OrthoDB" id="9786526at2"/>
<dbReference type="Pfam" id="PF00126">
    <property type="entry name" value="HTH_1"/>
    <property type="match status" value="1"/>
</dbReference>
<dbReference type="PROSITE" id="PS50931">
    <property type="entry name" value="HTH_LYSR"/>
    <property type="match status" value="1"/>
</dbReference>
<feature type="domain" description="HTH lysR-type" evidence="5">
    <location>
        <begin position="1"/>
        <end position="58"/>
    </location>
</feature>
<dbReference type="PRINTS" id="PR00039">
    <property type="entry name" value="HTHLYSR"/>
</dbReference>
<dbReference type="GO" id="GO:0005829">
    <property type="term" value="C:cytosol"/>
    <property type="evidence" value="ECO:0007669"/>
    <property type="project" value="TreeGrafter"/>
</dbReference>
<evidence type="ECO:0000313" key="7">
    <source>
        <dbReference type="Proteomes" id="UP000234845"/>
    </source>
</evidence>
<evidence type="ECO:0000256" key="4">
    <source>
        <dbReference type="ARBA" id="ARBA00023163"/>
    </source>
</evidence>
<evidence type="ECO:0000256" key="2">
    <source>
        <dbReference type="ARBA" id="ARBA00023015"/>
    </source>
</evidence>
<dbReference type="Gene3D" id="1.10.10.10">
    <property type="entry name" value="Winged helix-like DNA-binding domain superfamily/Winged helix DNA-binding domain"/>
    <property type="match status" value="1"/>
</dbReference>
<evidence type="ECO:0000256" key="1">
    <source>
        <dbReference type="ARBA" id="ARBA00009437"/>
    </source>
</evidence>
<dbReference type="CDD" id="cd05466">
    <property type="entry name" value="PBP2_LTTR_substrate"/>
    <property type="match status" value="1"/>
</dbReference>
<name>A0A2N5Y5N9_9GAMM</name>
<gene>
    <name evidence="6" type="ORF">CWI75_04870</name>
</gene>
<sequence length="291" mass="31854">MDLRKLDIFREVAEHGSFSRAAEQLHMAQPAVSIAVRKLEEELGLTLIDRGGRQACLTAEGAALLPQAIAILQQVAALQQASGELRGLLRGELAIACPSMLATCYLPDLLGGFLSRHPQLRTAVTQAGTDNIGQWLLADQIELGVISTTDAMEQDQLELLPLVNEQIVLCMAHDHPWAGRSAIPIAELHGAPMVVYESGYFIRNRLNQLCAAHGVTPDLRLQSNFLPLLIRMVKRGMGTTIGLAMLAEQEPGLVAVPLEEKSFISMALAKRRNRVISRANQAFWDWATLQL</sequence>
<organism evidence="6 7">
    <name type="scientific">Kineobactrum sediminis</name>
    <dbReference type="NCBI Taxonomy" id="1905677"/>
    <lineage>
        <taxon>Bacteria</taxon>
        <taxon>Pseudomonadati</taxon>
        <taxon>Pseudomonadota</taxon>
        <taxon>Gammaproteobacteria</taxon>
        <taxon>Cellvibrionales</taxon>
        <taxon>Halieaceae</taxon>
        <taxon>Kineobactrum</taxon>
    </lineage>
</organism>
<dbReference type="SUPFAM" id="SSF53850">
    <property type="entry name" value="Periplasmic binding protein-like II"/>
    <property type="match status" value="1"/>
</dbReference>
<dbReference type="InterPro" id="IPR050950">
    <property type="entry name" value="HTH-type_LysR_regulators"/>
</dbReference>
<protein>
    <submittedName>
        <fullName evidence="6">LysR family transcriptional regulator</fullName>
    </submittedName>
</protein>
<dbReference type="AlphaFoldDB" id="A0A2N5Y5N9"/>
<dbReference type="GO" id="GO:0003677">
    <property type="term" value="F:DNA binding"/>
    <property type="evidence" value="ECO:0007669"/>
    <property type="project" value="UniProtKB-KW"/>
</dbReference>
<dbReference type="Gene3D" id="3.40.190.290">
    <property type="match status" value="1"/>
</dbReference>
<reference evidence="7" key="1">
    <citation type="submission" date="2017-11" db="EMBL/GenBank/DDBJ databases">
        <title>The draft genome sequence of Chromatocurvus sp. F02.</title>
        <authorList>
            <person name="Du Z.-J."/>
            <person name="Chang Y.-Q."/>
        </authorList>
    </citation>
    <scope>NUCLEOTIDE SEQUENCE [LARGE SCALE GENOMIC DNA]</scope>
    <source>
        <strain evidence="7">F02</strain>
    </source>
</reference>
<evidence type="ECO:0000313" key="6">
    <source>
        <dbReference type="EMBL" id="PLW83681.1"/>
    </source>
</evidence>
<dbReference type="PANTHER" id="PTHR30419">
    <property type="entry name" value="HTH-TYPE TRANSCRIPTIONAL REGULATOR YBHD"/>
    <property type="match status" value="1"/>
</dbReference>
<dbReference type="InterPro" id="IPR000847">
    <property type="entry name" value="LysR_HTH_N"/>
</dbReference>
<dbReference type="GO" id="GO:0003700">
    <property type="term" value="F:DNA-binding transcription factor activity"/>
    <property type="evidence" value="ECO:0007669"/>
    <property type="project" value="InterPro"/>
</dbReference>
<keyword evidence="7" id="KW-1185">Reference proteome</keyword>
<comment type="similarity">
    <text evidence="1">Belongs to the LysR transcriptional regulatory family.</text>
</comment>
<evidence type="ECO:0000259" key="5">
    <source>
        <dbReference type="PROSITE" id="PS50931"/>
    </source>
</evidence>
<dbReference type="Proteomes" id="UP000234845">
    <property type="component" value="Unassembled WGS sequence"/>
</dbReference>
<keyword evidence="2" id="KW-0805">Transcription regulation</keyword>
<dbReference type="InterPro" id="IPR036388">
    <property type="entry name" value="WH-like_DNA-bd_sf"/>
</dbReference>
<keyword evidence="3" id="KW-0238">DNA-binding</keyword>
<accession>A0A2N5Y5N9</accession>
<comment type="caution">
    <text evidence="6">The sequence shown here is derived from an EMBL/GenBank/DDBJ whole genome shotgun (WGS) entry which is preliminary data.</text>
</comment>
<dbReference type="Pfam" id="PF03466">
    <property type="entry name" value="LysR_substrate"/>
    <property type="match status" value="1"/>
</dbReference>
<proteinExistence type="inferred from homology"/>
<dbReference type="InterPro" id="IPR036390">
    <property type="entry name" value="WH_DNA-bd_sf"/>
</dbReference>
<dbReference type="SUPFAM" id="SSF46785">
    <property type="entry name" value="Winged helix' DNA-binding domain"/>
    <property type="match status" value="1"/>
</dbReference>
<dbReference type="InterPro" id="IPR005119">
    <property type="entry name" value="LysR_subst-bd"/>
</dbReference>
<dbReference type="EMBL" id="PKLZ01000002">
    <property type="protein sequence ID" value="PLW83681.1"/>
    <property type="molecule type" value="Genomic_DNA"/>
</dbReference>
<dbReference type="PANTHER" id="PTHR30419:SF8">
    <property type="entry name" value="NITROGEN ASSIMILATION TRANSCRIPTIONAL ACTIVATOR-RELATED"/>
    <property type="match status" value="1"/>
</dbReference>